<keyword evidence="3" id="KW-1185">Reference proteome</keyword>
<proteinExistence type="predicted"/>
<evidence type="ECO:0000313" key="3">
    <source>
        <dbReference type="Proteomes" id="UP000011115"/>
    </source>
</evidence>
<feature type="region of interest" description="Disordered" evidence="1">
    <location>
        <begin position="175"/>
        <end position="217"/>
    </location>
</feature>
<dbReference type="HOGENOM" id="CLU_1274206_0_0_1"/>
<organism evidence="2 3">
    <name type="scientific">Solanum tuberosum</name>
    <name type="common">Potato</name>
    <dbReference type="NCBI Taxonomy" id="4113"/>
    <lineage>
        <taxon>Eukaryota</taxon>
        <taxon>Viridiplantae</taxon>
        <taxon>Streptophyta</taxon>
        <taxon>Embryophyta</taxon>
        <taxon>Tracheophyta</taxon>
        <taxon>Spermatophyta</taxon>
        <taxon>Magnoliopsida</taxon>
        <taxon>eudicotyledons</taxon>
        <taxon>Gunneridae</taxon>
        <taxon>Pentapetalae</taxon>
        <taxon>asterids</taxon>
        <taxon>lamiids</taxon>
        <taxon>Solanales</taxon>
        <taxon>Solanaceae</taxon>
        <taxon>Solanoideae</taxon>
        <taxon>Solaneae</taxon>
        <taxon>Solanum</taxon>
    </lineage>
</organism>
<dbReference type="PaxDb" id="4113-PGSC0003DMT400097717"/>
<evidence type="ECO:0000313" key="2">
    <source>
        <dbReference type="EnsemblPlants" id="PGSC0003DMT400097717"/>
    </source>
</evidence>
<reference evidence="2" key="2">
    <citation type="submission" date="2015-06" db="UniProtKB">
        <authorList>
            <consortium name="EnsemblPlants"/>
        </authorList>
    </citation>
    <scope>IDENTIFICATION</scope>
    <source>
        <strain evidence="2">DM1-3 516 R44</strain>
    </source>
</reference>
<dbReference type="Gramene" id="PGSC0003DMT400097717">
    <property type="protein sequence ID" value="PGSC0003DMT400097717"/>
    <property type="gene ID" value="PGSC0003DMG400047288"/>
</dbReference>
<dbReference type="EnsemblPlants" id="PGSC0003DMT400097717">
    <property type="protein sequence ID" value="PGSC0003DMT400097717"/>
    <property type="gene ID" value="PGSC0003DMG400047288"/>
</dbReference>
<dbReference type="AlphaFoldDB" id="M1E195"/>
<name>M1E195_SOLTU</name>
<evidence type="ECO:0008006" key="4">
    <source>
        <dbReference type="Google" id="ProtNLM"/>
    </source>
</evidence>
<accession>M1E195</accession>
<dbReference type="InParanoid" id="M1E195"/>
<sequence>MRHVMVYDAEGFAGECNFRRGKTGLRIAGQLFKTSLTGCGVLYGQPHGPSISAPTEGSYWNFPSYGSWKGSRSISPCTDRVASREPQTMVHSTDREAIRDPFEYIFPHSQFTNLFSRGSSRTVFDSVALPNDRLGDGFLKARRHVVNTQGKFEYPIVCHFIELVINGCLHGSSTMAPRRKNTTPPSSPTASHFEGDHTQESSSSEAQINVTPEDHPP</sequence>
<dbReference type="Proteomes" id="UP000011115">
    <property type="component" value="Unassembled WGS sequence"/>
</dbReference>
<protein>
    <recommendedName>
        <fullName evidence="4">Integrase core domain containing protein</fullName>
    </recommendedName>
</protein>
<evidence type="ECO:0000256" key="1">
    <source>
        <dbReference type="SAM" id="MobiDB-lite"/>
    </source>
</evidence>
<feature type="compositionally biased region" description="Polar residues" evidence="1">
    <location>
        <begin position="200"/>
        <end position="210"/>
    </location>
</feature>
<reference evidence="3" key="1">
    <citation type="journal article" date="2011" name="Nature">
        <title>Genome sequence and analysis of the tuber crop potato.</title>
        <authorList>
            <consortium name="The Potato Genome Sequencing Consortium"/>
        </authorList>
    </citation>
    <scope>NUCLEOTIDE SEQUENCE [LARGE SCALE GENOMIC DNA]</scope>
    <source>
        <strain evidence="3">cv. DM1-3 516 R44</strain>
    </source>
</reference>